<name>A0A6B0S9S4_9CETA</name>
<gene>
    <name evidence="1" type="ORF">E5288_WYG002956</name>
</gene>
<organism evidence="1 2">
    <name type="scientific">Bos mutus</name>
    <name type="common">wild yak</name>
    <dbReference type="NCBI Taxonomy" id="72004"/>
    <lineage>
        <taxon>Eukaryota</taxon>
        <taxon>Metazoa</taxon>
        <taxon>Chordata</taxon>
        <taxon>Craniata</taxon>
        <taxon>Vertebrata</taxon>
        <taxon>Euteleostomi</taxon>
        <taxon>Mammalia</taxon>
        <taxon>Eutheria</taxon>
        <taxon>Laurasiatheria</taxon>
        <taxon>Artiodactyla</taxon>
        <taxon>Ruminantia</taxon>
        <taxon>Pecora</taxon>
        <taxon>Bovidae</taxon>
        <taxon>Bovinae</taxon>
        <taxon>Bos</taxon>
    </lineage>
</organism>
<dbReference type="Proteomes" id="UP000322234">
    <property type="component" value="Unassembled WGS sequence"/>
</dbReference>
<comment type="caution">
    <text evidence="1">The sequence shown here is derived from an EMBL/GenBank/DDBJ whole genome shotgun (WGS) entry which is preliminary data.</text>
</comment>
<proteinExistence type="predicted"/>
<sequence>MPRGTWVPLCGGVNQRSLWKCIKKANLQGCKQLCSRVEKKESFLNGFVKAEPSGPISTAQIFPAGPTSDCARKSELRNKSTAYEAFD</sequence>
<evidence type="ECO:0000313" key="1">
    <source>
        <dbReference type="EMBL" id="MXQ96706.1"/>
    </source>
</evidence>
<reference evidence="1" key="1">
    <citation type="submission" date="2019-10" db="EMBL/GenBank/DDBJ databases">
        <title>The sequence and de novo assembly of the wild yak genome.</title>
        <authorList>
            <person name="Liu Y."/>
        </authorList>
    </citation>
    <scope>NUCLEOTIDE SEQUENCE [LARGE SCALE GENOMIC DNA]</scope>
    <source>
        <strain evidence="1">WY2019</strain>
    </source>
</reference>
<evidence type="ECO:0000313" key="2">
    <source>
        <dbReference type="Proteomes" id="UP000322234"/>
    </source>
</evidence>
<dbReference type="AlphaFoldDB" id="A0A6B0S9S4"/>
<keyword evidence="2" id="KW-1185">Reference proteome</keyword>
<protein>
    <submittedName>
        <fullName evidence="1">Uncharacterized protein</fullName>
    </submittedName>
</protein>
<dbReference type="EMBL" id="VBQZ03000171">
    <property type="protein sequence ID" value="MXQ96706.1"/>
    <property type="molecule type" value="Genomic_DNA"/>
</dbReference>
<accession>A0A6B0S9S4</accession>